<organism evidence="1 2">
    <name type="scientific">Beauveria bassiana</name>
    <name type="common">White muscardine disease fungus</name>
    <name type="synonym">Tritirachium shiotae</name>
    <dbReference type="NCBI Taxonomy" id="176275"/>
    <lineage>
        <taxon>Eukaryota</taxon>
        <taxon>Fungi</taxon>
        <taxon>Dikarya</taxon>
        <taxon>Ascomycota</taxon>
        <taxon>Pezizomycotina</taxon>
        <taxon>Sordariomycetes</taxon>
        <taxon>Hypocreomycetidae</taxon>
        <taxon>Hypocreales</taxon>
        <taxon>Cordycipitaceae</taxon>
        <taxon>Beauveria</taxon>
    </lineage>
</organism>
<dbReference type="Proteomes" id="UP000235728">
    <property type="component" value="Unassembled WGS sequence"/>
</dbReference>
<accession>A0A2N6NF82</accession>
<dbReference type="EMBL" id="MRVG01000009">
    <property type="protein sequence ID" value="PMB65912.1"/>
    <property type="molecule type" value="Genomic_DNA"/>
</dbReference>
<comment type="caution">
    <text evidence="1">The sequence shown here is derived from an EMBL/GenBank/DDBJ whole genome shotgun (WGS) entry which is preliminary data.</text>
</comment>
<dbReference type="AlphaFoldDB" id="A0A2N6NF82"/>
<name>A0A2N6NF82_BEABA</name>
<reference evidence="1 2" key="1">
    <citation type="journal article" date="2016" name="Appl. Microbiol. Biotechnol.">
        <title>Characterization of T-DNA insertion mutants with decreased virulence in the entomopathogenic fungus Beauveria bassiana JEF-007.</title>
        <authorList>
            <person name="Kim S."/>
            <person name="Lee S.J."/>
            <person name="Nai Y.S."/>
            <person name="Yu J.S."/>
            <person name="Lee M.R."/>
            <person name="Yang Y.T."/>
            <person name="Kim J.S."/>
        </authorList>
    </citation>
    <scope>NUCLEOTIDE SEQUENCE [LARGE SCALE GENOMIC DNA]</scope>
    <source>
        <strain evidence="1 2">JEF-007</strain>
    </source>
</reference>
<protein>
    <submittedName>
        <fullName evidence="1">Uncharacterized protein</fullName>
    </submittedName>
</protein>
<evidence type="ECO:0000313" key="1">
    <source>
        <dbReference type="EMBL" id="PMB65912.1"/>
    </source>
</evidence>
<gene>
    <name evidence="1" type="ORF">BM221_008111</name>
</gene>
<sequence>MWIWLVLPEASVIAVPISGTSELRYPIADNRQIQSAVEAAVAQNTELPRYLARQPGEPSSAMDDRTIQPSNVASCADSNCVG</sequence>
<evidence type="ECO:0000313" key="2">
    <source>
        <dbReference type="Proteomes" id="UP000235728"/>
    </source>
</evidence>
<proteinExistence type="predicted"/>